<evidence type="ECO:0000313" key="1">
    <source>
        <dbReference type="EMBL" id="AAK78119.1"/>
    </source>
</evidence>
<dbReference type="KEGG" id="cac:CA_C0135"/>
<accession>Q97MQ7</accession>
<protein>
    <submittedName>
        <fullName evidence="1">Uncharacterized protein</fullName>
    </submittedName>
</protein>
<dbReference type="HOGENOM" id="CLU_137247_0_0_9"/>
<dbReference type="PIRSF" id="PIRSF033725">
    <property type="entry name" value="UCP033725"/>
    <property type="match status" value="1"/>
</dbReference>
<reference evidence="1 2" key="1">
    <citation type="journal article" date="2001" name="J. Bacteriol.">
        <title>Genome sequence and comparative analysis of the solvent-producing bacterium Clostridium acetobutylicum.</title>
        <authorList>
            <person name="Nolling J."/>
            <person name="Breton G."/>
            <person name="Omelchenko M.V."/>
            <person name="Makarova K.S."/>
            <person name="Zeng Q."/>
            <person name="Gibson R."/>
            <person name="Lee H.M."/>
            <person name="Dubois J."/>
            <person name="Qiu D."/>
            <person name="Hitti J."/>
            <person name="Wolf Y.I."/>
            <person name="Tatusov R.L."/>
            <person name="Sabathe F."/>
            <person name="Doucette-Stamm L."/>
            <person name="Soucaille P."/>
            <person name="Daly M.J."/>
            <person name="Bennett G.N."/>
            <person name="Koonin E.V."/>
            <person name="Smith D.R."/>
        </authorList>
    </citation>
    <scope>NUCLEOTIDE SEQUENCE [LARGE SCALE GENOMIC DNA]</scope>
    <source>
        <strain evidence="2">ATCC 824 / DSM 792 / JCM 1419 / LMG 5710 / VKM B-1787</strain>
    </source>
</reference>
<sequence>MIRNGYYCIYNNIEYEINSDLDGNTLIITEDKTKIDSSFIDEYNSGVYSKNVDKKQIEELYKIHTLGKIENLEVNVENELEDCYIVGTSSLEIAKKLGLERCDKYYHQGKVLKKDIVITEEKTKIK</sequence>
<keyword evidence="2" id="KW-1185">Reference proteome</keyword>
<dbReference type="Proteomes" id="UP000000814">
    <property type="component" value="Chromosome"/>
</dbReference>
<dbReference type="PIR" id="D96916">
    <property type="entry name" value="D96916"/>
</dbReference>
<dbReference type="PATRIC" id="fig|272562.8.peg.319"/>
<dbReference type="InterPro" id="IPR017020">
    <property type="entry name" value="UCP033725"/>
</dbReference>
<dbReference type="STRING" id="272562.CA_C0135"/>
<organism evidence="1 2">
    <name type="scientific">Clostridium acetobutylicum (strain ATCC 824 / DSM 792 / JCM 1419 / IAM 19013 / LMG 5710 / NBRC 13948 / NRRL B-527 / VKM B-1787 / 2291 / W)</name>
    <dbReference type="NCBI Taxonomy" id="272562"/>
    <lineage>
        <taxon>Bacteria</taxon>
        <taxon>Bacillati</taxon>
        <taxon>Bacillota</taxon>
        <taxon>Clostridia</taxon>
        <taxon>Eubacteriales</taxon>
        <taxon>Clostridiaceae</taxon>
        <taxon>Clostridium</taxon>
    </lineage>
</organism>
<gene>
    <name evidence="1" type="ordered locus">CA_C0135</name>
</gene>
<name>Q97MQ7_CLOAB</name>
<dbReference type="EMBL" id="AE001437">
    <property type="protein sequence ID" value="AAK78119.1"/>
    <property type="molecule type" value="Genomic_DNA"/>
</dbReference>
<proteinExistence type="predicted"/>
<dbReference type="AlphaFoldDB" id="Q97MQ7"/>
<evidence type="ECO:0000313" key="2">
    <source>
        <dbReference type="Proteomes" id="UP000000814"/>
    </source>
</evidence>
<dbReference type="OrthoDB" id="2056094at2"/>